<dbReference type="InterPro" id="IPR052212">
    <property type="entry name" value="PH-like_domain"/>
</dbReference>
<dbReference type="PANTHER" id="PTHR12156:SF5">
    <property type="entry name" value="FI18040P1"/>
    <property type="match status" value="1"/>
</dbReference>
<dbReference type="Gene3D" id="2.30.29.30">
    <property type="entry name" value="Pleckstrin-homology domain (PH domain)/Phosphotyrosine-binding domain (PTB)"/>
    <property type="match status" value="1"/>
</dbReference>
<accession>A0A7J7JZT2</accession>
<dbReference type="SUPFAM" id="SSF50729">
    <property type="entry name" value="PH domain-like"/>
    <property type="match status" value="1"/>
</dbReference>
<keyword evidence="3" id="KW-1185">Reference proteome</keyword>
<reference evidence="2" key="1">
    <citation type="submission" date="2020-06" db="EMBL/GenBank/DDBJ databases">
        <title>Draft genome of Bugula neritina, a colonial animal packing powerful symbionts and potential medicines.</title>
        <authorList>
            <person name="Rayko M."/>
        </authorList>
    </citation>
    <scope>NUCLEOTIDE SEQUENCE [LARGE SCALE GENOMIC DNA]</scope>
    <source>
        <strain evidence="2">Kwan_BN1</strain>
    </source>
</reference>
<gene>
    <name evidence="2" type="ORF">EB796_009794</name>
</gene>
<dbReference type="EMBL" id="VXIV02001556">
    <property type="protein sequence ID" value="KAF6031892.1"/>
    <property type="molecule type" value="Genomic_DNA"/>
</dbReference>
<protein>
    <recommendedName>
        <fullName evidence="1">PH domain-containing protein</fullName>
    </recommendedName>
</protein>
<name>A0A7J7JZT2_BUGNE</name>
<sequence length="98" mass="11666">MGTKGKNWNKRWFVFDREKKALLYYMDKSESKSRGGIYFQTIEDVFVDHMRNVKSPNHKFTFCVKTYDKPYYLVAKSPEALSIWIDVIFTGAEGYQEF</sequence>
<dbReference type="OrthoDB" id="6020705at2759"/>
<evidence type="ECO:0000313" key="2">
    <source>
        <dbReference type="EMBL" id="KAF6031892.1"/>
    </source>
</evidence>
<evidence type="ECO:0000313" key="3">
    <source>
        <dbReference type="Proteomes" id="UP000593567"/>
    </source>
</evidence>
<dbReference type="AlphaFoldDB" id="A0A7J7JZT2"/>
<dbReference type="InterPro" id="IPR001849">
    <property type="entry name" value="PH_domain"/>
</dbReference>
<feature type="domain" description="PH" evidence="1">
    <location>
        <begin position="1"/>
        <end position="93"/>
    </location>
</feature>
<organism evidence="2 3">
    <name type="scientific">Bugula neritina</name>
    <name type="common">Brown bryozoan</name>
    <name type="synonym">Sertularia neritina</name>
    <dbReference type="NCBI Taxonomy" id="10212"/>
    <lineage>
        <taxon>Eukaryota</taxon>
        <taxon>Metazoa</taxon>
        <taxon>Spiralia</taxon>
        <taxon>Lophotrochozoa</taxon>
        <taxon>Bryozoa</taxon>
        <taxon>Gymnolaemata</taxon>
        <taxon>Cheilostomatida</taxon>
        <taxon>Flustrina</taxon>
        <taxon>Buguloidea</taxon>
        <taxon>Bugulidae</taxon>
        <taxon>Bugula</taxon>
    </lineage>
</organism>
<dbReference type="PANTHER" id="PTHR12156">
    <property type="entry name" value="PLECKSTRIN HOMOLOGY-LIKE DOMAIN, FAMILY B, MEMBER 3"/>
    <property type="match status" value="1"/>
</dbReference>
<comment type="caution">
    <text evidence="2">The sequence shown here is derived from an EMBL/GenBank/DDBJ whole genome shotgun (WGS) entry which is preliminary data.</text>
</comment>
<dbReference type="PROSITE" id="PS50003">
    <property type="entry name" value="PH_DOMAIN"/>
    <property type="match status" value="1"/>
</dbReference>
<dbReference type="Pfam" id="PF00169">
    <property type="entry name" value="PH"/>
    <property type="match status" value="1"/>
</dbReference>
<evidence type="ECO:0000259" key="1">
    <source>
        <dbReference type="PROSITE" id="PS50003"/>
    </source>
</evidence>
<proteinExistence type="predicted"/>
<dbReference type="InterPro" id="IPR011993">
    <property type="entry name" value="PH-like_dom_sf"/>
</dbReference>
<dbReference type="Proteomes" id="UP000593567">
    <property type="component" value="Unassembled WGS sequence"/>
</dbReference>